<dbReference type="SUPFAM" id="SSF52218">
    <property type="entry name" value="Flavoproteins"/>
    <property type="match status" value="1"/>
</dbReference>
<dbReference type="EMBL" id="CAEZWE010000013">
    <property type="protein sequence ID" value="CAB4646818.1"/>
    <property type="molecule type" value="Genomic_DNA"/>
</dbReference>
<gene>
    <name evidence="4" type="ORF">UFOPK1572_00803</name>
    <name evidence="5" type="ORF">UFOPK2169_00490</name>
</gene>
<proteinExistence type="inferred from homology"/>
<dbReference type="InterPro" id="IPR051545">
    <property type="entry name" value="NAD(P)H_dehydrogenase_qn"/>
</dbReference>
<dbReference type="EMBL" id="CAEZTC010000090">
    <property type="protein sequence ID" value="CAB4560598.1"/>
    <property type="molecule type" value="Genomic_DNA"/>
</dbReference>
<reference evidence="5" key="1">
    <citation type="submission" date="2020-05" db="EMBL/GenBank/DDBJ databases">
        <authorList>
            <person name="Chiriac C."/>
            <person name="Salcher M."/>
            <person name="Ghai R."/>
            <person name="Kavagutti S V."/>
        </authorList>
    </citation>
    <scope>NUCLEOTIDE SEQUENCE</scope>
</reference>
<feature type="domain" description="Flavodoxin-like fold" evidence="3">
    <location>
        <begin position="1"/>
        <end position="138"/>
    </location>
</feature>
<protein>
    <submittedName>
        <fullName evidence="5">Unannotated protein</fullName>
    </submittedName>
</protein>
<dbReference type="PANTHER" id="PTHR10204:SF34">
    <property type="entry name" value="NAD(P)H DEHYDROGENASE [QUINONE] 1 ISOFORM 1"/>
    <property type="match status" value="1"/>
</dbReference>
<organism evidence="5">
    <name type="scientific">freshwater metagenome</name>
    <dbReference type="NCBI Taxonomy" id="449393"/>
    <lineage>
        <taxon>unclassified sequences</taxon>
        <taxon>metagenomes</taxon>
        <taxon>ecological metagenomes</taxon>
    </lineage>
</organism>
<dbReference type="GO" id="GO:0005829">
    <property type="term" value="C:cytosol"/>
    <property type="evidence" value="ECO:0007669"/>
    <property type="project" value="TreeGrafter"/>
</dbReference>
<keyword evidence="2" id="KW-0560">Oxidoreductase</keyword>
<dbReference type="GO" id="GO:0003955">
    <property type="term" value="F:NAD(P)H dehydrogenase (quinone) activity"/>
    <property type="evidence" value="ECO:0007669"/>
    <property type="project" value="TreeGrafter"/>
</dbReference>
<dbReference type="Pfam" id="PF02525">
    <property type="entry name" value="Flavodoxin_2"/>
    <property type="match status" value="1"/>
</dbReference>
<evidence type="ECO:0000256" key="1">
    <source>
        <dbReference type="ARBA" id="ARBA00006252"/>
    </source>
</evidence>
<name>A0A6J6KCR4_9ZZZZ</name>
<dbReference type="InterPro" id="IPR003680">
    <property type="entry name" value="Flavodoxin_fold"/>
</dbReference>
<dbReference type="PANTHER" id="PTHR10204">
    <property type="entry name" value="NAD P H OXIDOREDUCTASE-RELATED"/>
    <property type="match status" value="1"/>
</dbReference>
<dbReference type="InterPro" id="IPR029039">
    <property type="entry name" value="Flavoprotein-like_sf"/>
</dbReference>
<dbReference type="Gene3D" id="3.40.50.360">
    <property type="match status" value="1"/>
</dbReference>
<comment type="similarity">
    <text evidence="1">Belongs to the NAD(P)H dehydrogenase (quinone) family.</text>
</comment>
<evidence type="ECO:0000259" key="3">
    <source>
        <dbReference type="Pfam" id="PF02525"/>
    </source>
</evidence>
<sequence length="195" mass="22159">MNTVIVYCHPVEGSFCSAMRDAAHRGLIAAGHEVEIIDLAKDAFDPIMGLEEWQVYMSRTGQVPTELTRYVELVRAAKVLVFVYPTWWSGVPAQLKGWFDRVLVPGVAFSFSDEGKVRPALEHVQKMFIVSTYGSPKLYVRLVNDNGRRLISRALHIATKKRAQVTHLGLYEMDKATDVQRREFLHKIEKTLAEI</sequence>
<evidence type="ECO:0000313" key="4">
    <source>
        <dbReference type="EMBL" id="CAB4560598.1"/>
    </source>
</evidence>
<dbReference type="AlphaFoldDB" id="A0A6J6KCR4"/>
<accession>A0A6J6KCR4</accession>
<evidence type="ECO:0000313" key="5">
    <source>
        <dbReference type="EMBL" id="CAB4646818.1"/>
    </source>
</evidence>
<evidence type="ECO:0000256" key="2">
    <source>
        <dbReference type="ARBA" id="ARBA00023002"/>
    </source>
</evidence>